<dbReference type="AlphaFoldDB" id="A0A8S0ZTD0"/>
<gene>
    <name evidence="1" type="ORF">APLA_LOCUS6857</name>
</gene>
<evidence type="ECO:0000313" key="1">
    <source>
        <dbReference type="EMBL" id="CAB3237147.1"/>
    </source>
</evidence>
<accession>A0A8S0ZTD0</accession>
<sequence length="76" mass="8647">MRFFQYVAALSSLYPVRSFLSHHLSSAFVARTEEEEDFNWRRPRCVSRFLISGSILGPVVFLGGVTESFVGREGVF</sequence>
<reference evidence="1 2" key="1">
    <citation type="submission" date="2020-04" db="EMBL/GenBank/DDBJ databases">
        <authorList>
            <person name="Wallbank WR R."/>
            <person name="Pardo Diaz C."/>
            <person name="Kozak K."/>
            <person name="Martin S."/>
            <person name="Jiggins C."/>
            <person name="Moest M."/>
            <person name="Warren A I."/>
            <person name="Byers J.R.P. K."/>
            <person name="Montejo-Kovacevich G."/>
            <person name="Yen C E."/>
        </authorList>
    </citation>
    <scope>NUCLEOTIDE SEQUENCE [LARGE SCALE GENOMIC DNA]</scope>
</reference>
<dbReference type="EMBL" id="CADEBC010000488">
    <property type="protein sequence ID" value="CAB3237147.1"/>
    <property type="molecule type" value="Genomic_DNA"/>
</dbReference>
<dbReference type="Proteomes" id="UP000494106">
    <property type="component" value="Unassembled WGS sequence"/>
</dbReference>
<proteinExistence type="predicted"/>
<evidence type="ECO:0000313" key="2">
    <source>
        <dbReference type="Proteomes" id="UP000494106"/>
    </source>
</evidence>
<keyword evidence="2" id="KW-1185">Reference proteome</keyword>
<protein>
    <submittedName>
        <fullName evidence="1">Uncharacterized protein</fullName>
    </submittedName>
</protein>
<organism evidence="1 2">
    <name type="scientific">Arctia plantaginis</name>
    <name type="common">Wood tiger moth</name>
    <name type="synonym">Phalaena plantaginis</name>
    <dbReference type="NCBI Taxonomy" id="874455"/>
    <lineage>
        <taxon>Eukaryota</taxon>
        <taxon>Metazoa</taxon>
        <taxon>Ecdysozoa</taxon>
        <taxon>Arthropoda</taxon>
        <taxon>Hexapoda</taxon>
        <taxon>Insecta</taxon>
        <taxon>Pterygota</taxon>
        <taxon>Neoptera</taxon>
        <taxon>Endopterygota</taxon>
        <taxon>Lepidoptera</taxon>
        <taxon>Glossata</taxon>
        <taxon>Ditrysia</taxon>
        <taxon>Noctuoidea</taxon>
        <taxon>Erebidae</taxon>
        <taxon>Arctiinae</taxon>
        <taxon>Arctia</taxon>
    </lineage>
</organism>
<comment type="caution">
    <text evidence="1">The sequence shown here is derived from an EMBL/GenBank/DDBJ whole genome shotgun (WGS) entry which is preliminary data.</text>
</comment>
<name>A0A8S0ZTD0_ARCPL</name>